<accession>A0ABY2AK03</accession>
<proteinExistence type="predicted"/>
<gene>
    <name evidence="1" type="ORF">EZV61_12435</name>
</gene>
<evidence type="ECO:0008006" key="3">
    <source>
        <dbReference type="Google" id="ProtNLM"/>
    </source>
</evidence>
<evidence type="ECO:0000313" key="1">
    <source>
        <dbReference type="EMBL" id="TCI02605.1"/>
    </source>
</evidence>
<name>A0ABY2AK03_9GAMM</name>
<reference evidence="1 2" key="1">
    <citation type="submission" date="2019-02" db="EMBL/GenBank/DDBJ databases">
        <title>Corallincola luteus sp. nov., a marine bacterium isolated from surface sediment of Bohai Sea in China.</title>
        <authorList>
            <person name="Ren Q."/>
        </authorList>
    </citation>
    <scope>NUCLEOTIDE SEQUENCE [LARGE SCALE GENOMIC DNA]</scope>
    <source>
        <strain evidence="1 2">DASS28</strain>
    </source>
</reference>
<comment type="caution">
    <text evidence="1">The sequence shown here is derived from an EMBL/GenBank/DDBJ whole genome shotgun (WGS) entry which is preliminary data.</text>
</comment>
<dbReference type="SUPFAM" id="SSF56935">
    <property type="entry name" value="Porins"/>
    <property type="match status" value="1"/>
</dbReference>
<protein>
    <recommendedName>
        <fullName evidence="3">Outer membrane beta-barrel protein</fullName>
    </recommendedName>
</protein>
<dbReference type="InterPro" id="IPR018759">
    <property type="entry name" value="BBP2_2"/>
</dbReference>
<dbReference type="EMBL" id="SJXE01000006">
    <property type="protein sequence ID" value="TCI02605.1"/>
    <property type="molecule type" value="Genomic_DNA"/>
</dbReference>
<dbReference type="Pfam" id="PF10082">
    <property type="entry name" value="BBP2_2"/>
    <property type="match status" value="1"/>
</dbReference>
<sequence>MRTKGKFMLDTPKKLGLLAAICAGSYTAVVGAEGFEPAPIKLDSGMTLTPVLTTVVGYDDNVANSNSDEKDSMYTVISPRAKLEAGNDITNGTLDFGFDSGWYVDSSDDDYFDHSVSARGHHEFTAKYRLDLDASYRRTHDARGTGISEGNQGVFDDVTKYNYYVVGGVFGLGAQSSDLRFDLRSLYKKKDYRNFEDVTQYRDYDAVEVGATTYWNVMPKTDLLLDIGYEQIDYDVTDPSTISRDSDVFKALAGVEWDITGKTEGRASIGWQNKDFDDNGREDFDGVSWDVALTWKPKEYSALTFATGREARDPDTFGDYIKETYASASWRHKWLDRFSTEVGTKYVGESYTGVDRDDDYWRASLAAIYDFRRWLQFKGEYVWSDQDSNVDSVTYDKNVVYLSVKVAL</sequence>
<dbReference type="Proteomes" id="UP000292554">
    <property type="component" value="Unassembled WGS sequence"/>
</dbReference>
<keyword evidence="2" id="KW-1185">Reference proteome</keyword>
<evidence type="ECO:0000313" key="2">
    <source>
        <dbReference type="Proteomes" id="UP000292554"/>
    </source>
</evidence>
<organism evidence="1 2">
    <name type="scientific">Corallincola luteus</name>
    <dbReference type="NCBI Taxonomy" id="1775177"/>
    <lineage>
        <taxon>Bacteria</taxon>
        <taxon>Pseudomonadati</taxon>
        <taxon>Pseudomonadota</taxon>
        <taxon>Gammaproteobacteria</taxon>
        <taxon>Alteromonadales</taxon>
        <taxon>Psychromonadaceae</taxon>
        <taxon>Corallincola</taxon>
    </lineage>
</organism>